<dbReference type="PANTHER" id="PTHR12697">
    <property type="entry name" value="PBS LYASE HEAT-LIKE PROTEIN"/>
    <property type="match status" value="1"/>
</dbReference>
<keyword evidence="1" id="KW-0042">Antenna complex</keyword>
<keyword evidence="5" id="KW-1185">Reference proteome</keyword>
<dbReference type="EMBL" id="CP063845">
    <property type="protein sequence ID" value="UFP92718.1"/>
    <property type="molecule type" value="Genomic_DNA"/>
</dbReference>
<sequence>MVFDNLNKEFLCFFILATCSALLALEGGAVFAQKSVNNSSSSIPFVTEEISPDQTNSRHSNMVFLQRRKLKVLEKDLESKDVSSRMFAAAEIKRLMFVSAEAKPILVKVISKDENGSVRANATYSLGFLASVDKDASMLPFFIQTLQNDMYANTRVRAIGALGRMKLWTPPVIDVLANALDDRDTQVRASAALVLGEAGEAAQQTIPALESMKAQGGYVGEAADKALRKIRR</sequence>
<name>A0ABY3PGQ4_9CYAN</name>
<gene>
    <name evidence="4" type="ORF">ISF26_12810</name>
</gene>
<dbReference type="Proteomes" id="UP001054846">
    <property type="component" value="Chromosome"/>
</dbReference>
<keyword evidence="3" id="KW-0732">Signal</keyword>
<dbReference type="InterPro" id="IPR011989">
    <property type="entry name" value="ARM-like"/>
</dbReference>
<reference evidence="4 5" key="1">
    <citation type="journal article" date="2021" name="Genome Biol. Evol.">
        <title>Complete Genome Sequencing of a Novel Gloeobacter Species from a Waterfall Cave in Mexico.</title>
        <authorList>
            <person name="Saw J.H."/>
            <person name="Cardona T."/>
            <person name="Montejano G."/>
        </authorList>
    </citation>
    <scope>NUCLEOTIDE SEQUENCE [LARGE SCALE GENOMIC DNA]</scope>
    <source>
        <strain evidence="4">MG652769</strain>
    </source>
</reference>
<feature type="signal peptide" evidence="3">
    <location>
        <begin position="1"/>
        <end position="24"/>
    </location>
</feature>
<evidence type="ECO:0000313" key="4">
    <source>
        <dbReference type="EMBL" id="UFP92718.1"/>
    </source>
</evidence>
<evidence type="ECO:0000313" key="5">
    <source>
        <dbReference type="Proteomes" id="UP001054846"/>
    </source>
</evidence>
<dbReference type="Gene3D" id="1.25.10.10">
    <property type="entry name" value="Leucine-rich Repeat Variant"/>
    <property type="match status" value="1"/>
</dbReference>
<proteinExistence type="predicted"/>
<evidence type="ECO:0000256" key="3">
    <source>
        <dbReference type="SAM" id="SignalP"/>
    </source>
</evidence>
<dbReference type="SUPFAM" id="SSF48371">
    <property type="entry name" value="ARM repeat"/>
    <property type="match status" value="1"/>
</dbReference>
<keyword evidence="2" id="KW-0605">Phycobilisome</keyword>
<dbReference type="InterPro" id="IPR016024">
    <property type="entry name" value="ARM-type_fold"/>
</dbReference>
<feature type="chain" id="PRO_5045464349" evidence="3">
    <location>
        <begin position="25"/>
        <end position="232"/>
    </location>
</feature>
<protein>
    <submittedName>
        <fullName evidence="4">HEAT repeat domain-containing protein</fullName>
    </submittedName>
</protein>
<evidence type="ECO:0000256" key="1">
    <source>
        <dbReference type="ARBA" id="ARBA00022549"/>
    </source>
</evidence>
<accession>A0ABY3PGQ4</accession>
<organism evidence="4 5">
    <name type="scientific">Gloeobacter morelensis MG652769</name>
    <dbReference type="NCBI Taxonomy" id="2781736"/>
    <lineage>
        <taxon>Bacteria</taxon>
        <taxon>Bacillati</taxon>
        <taxon>Cyanobacteriota</taxon>
        <taxon>Cyanophyceae</taxon>
        <taxon>Gloeobacterales</taxon>
        <taxon>Gloeobacteraceae</taxon>
        <taxon>Gloeobacter</taxon>
        <taxon>Gloeobacter morelensis</taxon>
    </lineage>
</organism>
<dbReference type="Pfam" id="PF13646">
    <property type="entry name" value="HEAT_2"/>
    <property type="match status" value="1"/>
</dbReference>
<dbReference type="PANTHER" id="PTHR12697:SF5">
    <property type="entry name" value="DEOXYHYPUSINE HYDROXYLASE"/>
    <property type="match status" value="1"/>
</dbReference>
<evidence type="ECO:0000256" key="2">
    <source>
        <dbReference type="ARBA" id="ARBA00022738"/>
    </source>
</evidence>
<dbReference type="RefSeq" id="WP_230839704.1">
    <property type="nucleotide sequence ID" value="NZ_CP063845.1"/>
</dbReference>